<proteinExistence type="predicted"/>
<name>A0AAN9JZ01_CANGL</name>
<accession>A0AAN9JZ01</accession>
<dbReference type="Proteomes" id="UP001367508">
    <property type="component" value="Unassembled WGS sequence"/>
</dbReference>
<keyword evidence="4" id="KW-1185">Reference proteome</keyword>
<gene>
    <name evidence="3" type="ORF">VNO77_39706</name>
</gene>
<protein>
    <submittedName>
        <fullName evidence="3">Uncharacterized protein</fullName>
    </submittedName>
</protein>
<feature type="compositionally biased region" description="Low complexity" evidence="1">
    <location>
        <begin position="69"/>
        <end position="80"/>
    </location>
</feature>
<dbReference type="EMBL" id="JAYMYQ010000010">
    <property type="protein sequence ID" value="KAK7307019.1"/>
    <property type="molecule type" value="Genomic_DNA"/>
</dbReference>
<sequence length="118" mass="12959">MVLIKNTACVVLLFLCASWLSTARLINPSGAQVYQTPDIKVSIATSTTVKSLAAIDEGNMEKPNAKLMVSKSGKVKSSSNVEDKRNVRSHMFDEVNVDSVAFTADYRRPVHHPPKNNK</sequence>
<keyword evidence="2" id="KW-0732">Signal</keyword>
<evidence type="ECO:0000256" key="2">
    <source>
        <dbReference type="SAM" id="SignalP"/>
    </source>
</evidence>
<feature type="chain" id="PRO_5042817837" evidence="2">
    <location>
        <begin position="24"/>
        <end position="118"/>
    </location>
</feature>
<dbReference type="AlphaFoldDB" id="A0AAN9JZ01"/>
<feature type="region of interest" description="Disordered" evidence="1">
    <location>
        <begin position="68"/>
        <end position="87"/>
    </location>
</feature>
<evidence type="ECO:0000256" key="1">
    <source>
        <dbReference type="SAM" id="MobiDB-lite"/>
    </source>
</evidence>
<evidence type="ECO:0000313" key="4">
    <source>
        <dbReference type="Proteomes" id="UP001367508"/>
    </source>
</evidence>
<reference evidence="3 4" key="1">
    <citation type="submission" date="2024-01" db="EMBL/GenBank/DDBJ databases">
        <title>The genomes of 5 underutilized Papilionoideae crops provide insights into root nodulation and disease resistanc.</title>
        <authorList>
            <person name="Jiang F."/>
        </authorList>
    </citation>
    <scope>NUCLEOTIDE SEQUENCE [LARGE SCALE GENOMIC DNA]</scope>
    <source>
        <strain evidence="3">LVBAO_FW01</strain>
        <tissue evidence="3">Leaves</tissue>
    </source>
</reference>
<organism evidence="3 4">
    <name type="scientific">Canavalia gladiata</name>
    <name type="common">Sword bean</name>
    <name type="synonym">Dolichos gladiatus</name>
    <dbReference type="NCBI Taxonomy" id="3824"/>
    <lineage>
        <taxon>Eukaryota</taxon>
        <taxon>Viridiplantae</taxon>
        <taxon>Streptophyta</taxon>
        <taxon>Embryophyta</taxon>
        <taxon>Tracheophyta</taxon>
        <taxon>Spermatophyta</taxon>
        <taxon>Magnoliopsida</taxon>
        <taxon>eudicotyledons</taxon>
        <taxon>Gunneridae</taxon>
        <taxon>Pentapetalae</taxon>
        <taxon>rosids</taxon>
        <taxon>fabids</taxon>
        <taxon>Fabales</taxon>
        <taxon>Fabaceae</taxon>
        <taxon>Papilionoideae</taxon>
        <taxon>50 kb inversion clade</taxon>
        <taxon>NPAAA clade</taxon>
        <taxon>indigoferoid/millettioid clade</taxon>
        <taxon>Phaseoleae</taxon>
        <taxon>Canavalia</taxon>
    </lineage>
</organism>
<comment type="caution">
    <text evidence="3">The sequence shown here is derived from an EMBL/GenBank/DDBJ whole genome shotgun (WGS) entry which is preliminary data.</text>
</comment>
<evidence type="ECO:0000313" key="3">
    <source>
        <dbReference type="EMBL" id="KAK7307019.1"/>
    </source>
</evidence>
<feature type="signal peptide" evidence="2">
    <location>
        <begin position="1"/>
        <end position="23"/>
    </location>
</feature>